<dbReference type="InterPro" id="IPR013762">
    <property type="entry name" value="Integrase-like_cat_sf"/>
</dbReference>
<keyword evidence="4" id="KW-1185">Reference proteome</keyword>
<dbReference type="EnsemblMetazoa" id="XM_030975016">
    <property type="protein sequence ID" value="XP_030830876"/>
    <property type="gene ID" value="LOC105442748"/>
</dbReference>
<dbReference type="SUPFAM" id="SSF56349">
    <property type="entry name" value="DNA breaking-rejoining enzymes"/>
    <property type="match status" value="1"/>
</dbReference>
<evidence type="ECO:0000256" key="1">
    <source>
        <dbReference type="ARBA" id="ARBA00023172"/>
    </source>
</evidence>
<organism evidence="3 4">
    <name type="scientific">Strongylocentrotus purpuratus</name>
    <name type="common">Purple sea urchin</name>
    <dbReference type="NCBI Taxonomy" id="7668"/>
    <lineage>
        <taxon>Eukaryota</taxon>
        <taxon>Metazoa</taxon>
        <taxon>Echinodermata</taxon>
        <taxon>Eleutherozoa</taxon>
        <taxon>Echinozoa</taxon>
        <taxon>Echinoidea</taxon>
        <taxon>Euechinoidea</taxon>
        <taxon>Echinacea</taxon>
        <taxon>Camarodonta</taxon>
        <taxon>Echinidea</taxon>
        <taxon>Strongylocentrotidae</taxon>
        <taxon>Strongylocentrotus</taxon>
    </lineage>
</organism>
<feature type="compositionally biased region" description="Low complexity" evidence="2">
    <location>
        <begin position="658"/>
        <end position="672"/>
    </location>
</feature>
<reference evidence="3" key="2">
    <citation type="submission" date="2021-01" db="UniProtKB">
        <authorList>
            <consortium name="EnsemblMetazoa"/>
        </authorList>
    </citation>
    <scope>IDENTIFICATION</scope>
</reference>
<dbReference type="GO" id="GO:0003677">
    <property type="term" value="F:DNA binding"/>
    <property type="evidence" value="ECO:0007669"/>
    <property type="project" value="InterPro"/>
</dbReference>
<name>A0A7M7N6S2_STRPU</name>
<dbReference type="RefSeq" id="XP_030830876.1">
    <property type="nucleotide sequence ID" value="XM_030975016.1"/>
</dbReference>
<evidence type="ECO:0008006" key="5">
    <source>
        <dbReference type="Google" id="ProtNLM"/>
    </source>
</evidence>
<dbReference type="AlphaFoldDB" id="A0A7M7N6S2"/>
<keyword evidence="1" id="KW-0233">DNA recombination</keyword>
<dbReference type="KEGG" id="spu:105442748"/>
<feature type="compositionally biased region" description="Pro residues" evidence="2">
    <location>
        <begin position="582"/>
        <end position="620"/>
    </location>
</feature>
<dbReference type="GeneID" id="105442748"/>
<dbReference type="GO" id="GO:0015074">
    <property type="term" value="P:DNA integration"/>
    <property type="evidence" value="ECO:0007669"/>
    <property type="project" value="InterPro"/>
</dbReference>
<dbReference type="InParanoid" id="A0A7M7N6S2"/>
<feature type="region of interest" description="Disordered" evidence="2">
    <location>
        <begin position="568"/>
        <end position="756"/>
    </location>
</feature>
<feature type="compositionally biased region" description="Low complexity" evidence="2">
    <location>
        <begin position="740"/>
        <end position="755"/>
    </location>
</feature>
<evidence type="ECO:0000313" key="3">
    <source>
        <dbReference type="EnsemblMetazoa" id="XP_030830876"/>
    </source>
</evidence>
<feature type="compositionally biased region" description="Acidic residues" evidence="2">
    <location>
        <begin position="158"/>
        <end position="198"/>
    </location>
</feature>
<dbReference type="Proteomes" id="UP000007110">
    <property type="component" value="Unassembled WGS sequence"/>
</dbReference>
<proteinExistence type="predicted"/>
<dbReference type="Gene3D" id="1.10.443.10">
    <property type="entry name" value="Intergrase catalytic core"/>
    <property type="match status" value="1"/>
</dbReference>
<reference evidence="4" key="1">
    <citation type="submission" date="2015-02" db="EMBL/GenBank/DDBJ databases">
        <title>Genome sequencing for Strongylocentrotus purpuratus.</title>
        <authorList>
            <person name="Murali S."/>
            <person name="Liu Y."/>
            <person name="Vee V."/>
            <person name="English A."/>
            <person name="Wang M."/>
            <person name="Skinner E."/>
            <person name="Han Y."/>
            <person name="Muzny D.M."/>
            <person name="Worley K.C."/>
            <person name="Gibbs R.A."/>
        </authorList>
    </citation>
    <scope>NUCLEOTIDE SEQUENCE</scope>
</reference>
<dbReference type="GO" id="GO:0006310">
    <property type="term" value="P:DNA recombination"/>
    <property type="evidence" value="ECO:0007669"/>
    <property type="project" value="UniProtKB-KW"/>
</dbReference>
<sequence>MAPKKVRGPRRVRVCPKEGCGIRTQQLPRHLMNIHRMDNEKANALSTALFHQDGQGRGRNDGDDVDKVRCFFPHCNAKVVNLHRHIVGVHGKSKKITSRMIRDKKYGIEIPNGMFDEVKDQDVEVVVEMERGEEKAKEQEDEMESSVEVSKQPRVGEEEMEEEEEDDMEEEDDDMEEEEDEEMEEEEDEEIEEEEESDRDYTPDTYRANEKARTMLHHYKVHLMSRLGKFKSEGNASQHVAQVQRVIASSLCNGSLDGLLNVEEASSMWVAEQKRQKKAEGTVASYCHSVAGFFDFLATGKLKHAFSDVLGIPTLQQKAKDWRKIAASLAKEGKVRQVELTERGYHDQLTNKEAQSLSAALEGSYLNKFRPLFVSQVRITASLAQAIRGYFLLRMALDNGARPSEFINMEVEWALKAIYEEQTNQYVIKVLTHKTVMKYGAARVCLNKELYDRFSIYIRHIRPRCPGYEQGTKHVFFTTRSPQVSSSSITYSIKQTCKYLDQRAVTNTGIRKWMSSMMAVKHPGKRAETAEAMNHRLSTAQTNYYNLDARDANKARLASNVAAILKSPSTSAAPSSPLELPAAPPSNPLELPAAPPSSPLELPAAPPSNPLELPAAPPSSPLELPAPSKMMQSGRKLRSATRNKEHPVLQLPRPPSVCGSTGSSSLCSTTSTKKLRVKCKKLPQHNKHPIPLLPDTSSVSVSAGSSPLLPSTSDPPARVKCNKHPQLKEHPVTPLSDTPSISVSAGSSSLISSTSDQTARVKFTQEEKEAVQKLFESWIEKGDMPRIGVVRDIVKQNKKLARCLSNRSFLQVRDRVRNAIKAQTKSTSM</sequence>
<feature type="region of interest" description="Disordered" evidence="2">
    <location>
        <begin position="131"/>
        <end position="204"/>
    </location>
</feature>
<evidence type="ECO:0000313" key="4">
    <source>
        <dbReference type="Proteomes" id="UP000007110"/>
    </source>
</evidence>
<feature type="compositionally biased region" description="Basic residues" evidence="2">
    <location>
        <begin position="673"/>
        <end position="688"/>
    </location>
</feature>
<dbReference type="OrthoDB" id="5974084at2759"/>
<accession>A0A7M7N6S2</accession>
<dbReference type="InterPro" id="IPR011010">
    <property type="entry name" value="DNA_brk_join_enz"/>
</dbReference>
<protein>
    <recommendedName>
        <fullName evidence="5">Neurofilament medium polypeptide</fullName>
    </recommendedName>
</protein>
<feature type="compositionally biased region" description="Low complexity" evidence="2">
    <location>
        <begin position="568"/>
        <end position="581"/>
    </location>
</feature>
<feature type="compositionally biased region" description="Low complexity" evidence="2">
    <location>
        <begin position="697"/>
        <end position="716"/>
    </location>
</feature>
<evidence type="ECO:0000256" key="2">
    <source>
        <dbReference type="SAM" id="MobiDB-lite"/>
    </source>
</evidence>